<feature type="signal peptide" evidence="1">
    <location>
        <begin position="1"/>
        <end position="19"/>
    </location>
</feature>
<dbReference type="EMBL" id="PDNA01000098">
    <property type="protein sequence ID" value="PGH13976.1"/>
    <property type="molecule type" value="Genomic_DNA"/>
</dbReference>
<comment type="caution">
    <text evidence="2">The sequence shown here is derived from an EMBL/GenBank/DDBJ whole genome shotgun (WGS) entry which is preliminary data.</text>
</comment>
<reference evidence="2 3" key="1">
    <citation type="submission" date="2017-10" db="EMBL/GenBank/DDBJ databases">
        <title>Comparative genomics in systemic dimorphic fungi from Ajellomycetaceae.</title>
        <authorList>
            <person name="Munoz J.F."/>
            <person name="Mcewen J.G."/>
            <person name="Clay O.K."/>
            <person name="Cuomo C.A."/>
        </authorList>
    </citation>
    <scope>NUCLEOTIDE SEQUENCE [LARGE SCALE GENOMIC DNA]</scope>
    <source>
        <strain evidence="2 3">UAMH7299</strain>
    </source>
</reference>
<accession>A0A2B7XXN4</accession>
<dbReference type="AlphaFoldDB" id="A0A2B7XXN4"/>
<organism evidence="2 3">
    <name type="scientific">Polytolypa hystricis (strain UAMH7299)</name>
    <dbReference type="NCBI Taxonomy" id="1447883"/>
    <lineage>
        <taxon>Eukaryota</taxon>
        <taxon>Fungi</taxon>
        <taxon>Dikarya</taxon>
        <taxon>Ascomycota</taxon>
        <taxon>Pezizomycotina</taxon>
        <taxon>Eurotiomycetes</taxon>
        <taxon>Eurotiomycetidae</taxon>
        <taxon>Onygenales</taxon>
        <taxon>Onygenales incertae sedis</taxon>
        <taxon>Polytolypa</taxon>
    </lineage>
</organism>
<keyword evidence="3" id="KW-1185">Reference proteome</keyword>
<feature type="chain" id="PRO_5012857888" evidence="1">
    <location>
        <begin position="20"/>
        <end position="70"/>
    </location>
</feature>
<sequence>MQLSKLLIAIAAVVTTAVAAPQEEDGQRCFPVQPPIICPFQQPPDLQCPNGFYSNNKGTADEPCWTCCTG</sequence>
<proteinExistence type="predicted"/>
<dbReference type="Proteomes" id="UP000224634">
    <property type="component" value="Unassembled WGS sequence"/>
</dbReference>
<evidence type="ECO:0000313" key="2">
    <source>
        <dbReference type="EMBL" id="PGH13976.1"/>
    </source>
</evidence>
<keyword evidence="1" id="KW-0732">Signal</keyword>
<evidence type="ECO:0000313" key="3">
    <source>
        <dbReference type="Proteomes" id="UP000224634"/>
    </source>
</evidence>
<gene>
    <name evidence="2" type="ORF">AJ80_06116</name>
</gene>
<protein>
    <submittedName>
        <fullName evidence="2">Uncharacterized protein</fullName>
    </submittedName>
</protein>
<evidence type="ECO:0000256" key="1">
    <source>
        <dbReference type="SAM" id="SignalP"/>
    </source>
</evidence>
<name>A0A2B7XXN4_POLH7</name>